<evidence type="ECO:0000256" key="2">
    <source>
        <dbReference type="SAM" id="Phobius"/>
    </source>
</evidence>
<keyword evidence="2" id="KW-0472">Membrane</keyword>
<name>A0ABV5LT10_9ACTN</name>
<evidence type="ECO:0000313" key="4">
    <source>
        <dbReference type="EMBL" id="MFB9377221.1"/>
    </source>
</evidence>
<protein>
    <submittedName>
        <fullName evidence="4">DUF6049 family protein</fullName>
    </submittedName>
</protein>
<feature type="signal peptide" evidence="3">
    <location>
        <begin position="1"/>
        <end position="32"/>
    </location>
</feature>
<feature type="region of interest" description="Disordered" evidence="1">
    <location>
        <begin position="270"/>
        <end position="306"/>
    </location>
</feature>
<feature type="region of interest" description="Disordered" evidence="1">
    <location>
        <begin position="38"/>
        <end position="58"/>
    </location>
</feature>
<evidence type="ECO:0000256" key="3">
    <source>
        <dbReference type="SAM" id="SignalP"/>
    </source>
</evidence>
<feature type="region of interest" description="Disordered" evidence="1">
    <location>
        <begin position="758"/>
        <end position="793"/>
    </location>
</feature>
<proteinExistence type="predicted"/>
<organism evidence="4 5">
    <name type="scientific">Kineococcus gynurae</name>
    <dbReference type="NCBI Taxonomy" id="452979"/>
    <lineage>
        <taxon>Bacteria</taxon>
        <taxon>Bacillati</taxon>
        <taxon>Actinomycetota</taxon>
        <taxon>Actinomycetes</taxon>
        <taxon>Kineosporiales</taxon>
        <taxon>Kineosporiaceae</taxon>
        <taxon>Kineococcus</taxon>
    </lineage>
</organism>
<sequence length="793" mass="79466">MRPPAGRRPAAVLAGTAAGLCCLLLAPGAALAVPSAAATPSTSRTSTSPTSTATDGLPVQVDLEEVSAGGYDPARPEDLLTVRVRVTNLGSEALSGVQARLVVQRPALRTRQAVAAWAAAPATRSFGSGVAASDRVAVGLRDGDQDEGGGGGDLAAGAATGVTLQLPVAQLGTSPGAHGLAVEVVADGVRVGVTRSFVTARDTSAVPASATRLTLLLPVVAGRSGDGSGISAERVASLAEDGRWGRLLEAGADPRVAWALDPALVAAARSAAGPADAEDGTDPGEGTTADGTEEPPAGTTGAASAEQVAAAATELLGTLRTSSTGRDVVVLPTGDPDLASLARSPQGRTVLTAAAAGSTASDSAGASVADELPGALLHDDVAWPADEAAGAQTLQLVAGAGDTTIVLDDDSQPADADLTYTPTGRSRVPVEGSGASLSGLVADSTLSDVLALAQSAGDGTGSTATGVTPTAIVQRFVAETATATLERPNDPRSLLVVAPRTFDPDPAVVGRVLQAVQTSGWGTWQTLDALEQVPVPDVERGEPVLTEEAARGLLPGTAVSATASALGELDAFSAALLGEDPALPERRRAALLLVSASWRGHAAALPAARSAVDASVEQLLDQVSILPGGTRNLAATRSELPVTVVNELDVPVRVDLLLRPRSPRVQLDRVARQEVPAGSQRRVAVPVRALANGSVVIDAQLTTPDGTPIGGSTEVELNVAMGVEGWVTGTIGGIAGVLLVVGVVRAVRRPRRRVDEVEHAVLAGDTGARGPDPAGDRTPGSAAPEPGDPPQQR</sequence>
<reference evidence="4 5" key="1">
    <citation type="submission" date="2024-09" db="EMBL/GenBank/DDBJ databases">
        <authorList>
            <person name="Sun Q."/>
            <person name="Mori K."/>
        </authorList>
    </citation>
    <scope>NUCLEOTIDE SEQUENCE [LARGE SCALE GENOMIC DNA]</scope>
    <source>
        <strain evidence="4 5">TISTR 1856</strain>
    </source>
</reference>
<dbReference type="Pfam" id="PF19516">
    <property type="entry name" value="DUF6049"/>
    <property type="match status" value="1"/>
</dbReference>
<dbReference type="Proteomes" id="UP001589748">
    <property type="component" value="Unassembled WGS sequence"/>
</dbReference>
<comment type="caution">
    <text evidence="4">The sequence shown here is derived from an EMBL/GenBank/DDBJ whole genome shotgun (WGS) entry which is preliminary data.</text>
</comment>
<dbReference type="InterPro" id="IPR046112">
    <property type="entry name" value="DUF6049"/>
</dbReference>
<keyword evidence="5" id="KW-1185">Reference proteome</keyword>
<keyword evidence="2" id="KW-1133">Transmembrane helix</keyword>
<feature type="chain" id="PRO_5047380399" evidence="3">
    <location>
        <begin position="33"/>
        <end position="793"/>
    </location>
</feature>
<evidence type="ECO:0000256" key="1">
    <source>
        <dbReference type="SAM" id="MobiDB-lite"/>
    </source>
</evidence>
<dbReference type="EMBL" id="JBHMDM010000004">
    <property type="protein sequence ID" value="MFB9377221.1"/>
    <property type="molecule type" value="Genomic_DNA"/>
</dbReference>
<gene>
    <name evidence="4" type="ORF">ACFFVI_09585</name>
</gene>
<keyword evidence="3" id="KW-0732">Signal</keyword>
<accession>A0ABV5LT10</accession>
<evidence type="ECO:0000313" key="5">
    <source>
        <dbReference type="Proteomes" id="UP001589748"/>
    </source>
</evidence>
<feature type="compositionally biased region" description="Low complexity" evidence="1">
    <location>
        <begin position="38"/>
        <end position="54"/>
    </location>
</feature>
<dbReference type="RefSeq" id="WP_380134868.1">
    <property type="nucleotide sequence ID" value="NZ_JBHLUI010000003.1"/>
</dbReference>
<keyword evidence="2" id="KW-0812">Transmembrane</keyword>
<feature type="transmembrane region" description="Helical" evidence="2">
    <location>
        <begin position="725"/>
        <end position="744"/>
    </location>
</feature>